<keyword evidence="7" id="KW-0285">Flavoprotein</keyword>
<dbReference type="PROSITE" id="PS00624">
    <property type="entry name" value="GMC_OXRED_2"/>
    <property type="match status" value="1"/>
</dbReference>
<evidence type="ECO:0000313" key="20">
    <source>
        <dbReference type="Proteomes" id="UP000027222"/>
    </source>
</evidence>
<comment type="catalytic activity">
    <reaction evidence="12">
        <text>pyranose + acceptor = pyranos-3-ulose + reduced acceptor.</text>
        <dbReference type="EC" id="1.1.99.29"/>
    </reaction>
</comment>
<keyword evidence="8 16" id="KW-0274">FAD</keyword>
<sequence length="604" mass="64882">MSFIQRLLLTLPFLFTICTGRILTTPDDVENNDYDFIVVGGGTAGSVIATRLSEIPSVRVLLIEAGLSNTAAGGDNPIIQVPFLVSESLNSIFDWNYTTTPQAQLNSRPLVYPRGFVLGGSSSINFMAYTRGSSDEYDRLATISGDPGWGWSQIFKYALKSEKHVASADGHNTTGQFDPSVHGTSGPLLTSLPGFPAGTDQFVLNATSQLSEFPFKLDANGGKPIGISWLHSTIGNSARSSGATAYLTPNVKRPNLDILVNTFATKLISTGQASSGKPSFRTVQFTQRRGEATKSLTARKEVILSAGSIGTPQILQLSGIGDKSSLSRLGIKSTVDLPDVGRNLQDHLYLTIPYSVNSTKTFDTVVFNQTLFGADLEQYEQNKTGIFANNAIANQIGFFRLPKTSSVLRTNKDPSSGPNSPHFEFAFCNGFVGTTQQSPTSGNFFSLAVIFITPTSRGSLQLQSSSVFDHPLINPNYLSSKPDMDVYVEAVKAGQRFLAAPAWKGYLGKPFQDAANLTTDLDIQNYIRSKAISLRHPVSTAAMSKYSDKGGVVGPDLLVKGVDGLRVVDASVLPFVPASHPQAAVYIIAERAADIIKSSHKLSV</sequence>
<protein>
    <recommendedName>
        <fullName evidence="5">pyranose dehydrogenase (acceptor)</fullName>
        <ecNumber evidence="5">1.1.99.29</ecNumber>
    </recommendedName>
</protein>
<evidence type="ECO:0000256" key="8">
    <source>
        <dbReference type="ARBA" id="ARBA00022827"/>
    </source>
</evidence>
<dbReference type="InterPro" id="IPR012132">
    <property type="entry name" value="GMC_OxRdtase"/>
</dbReference>
<evidence type="ECO:0000259" key="18">
    <source>
        <dbReference type="PROSITE" id="PS00624"/>
    </source>
</evidence>
<evidence type="ECO:0000256" key="2">
    <source>
        <dbReference type="ARBA" id="ARBA00004613"/>
    </source>
</evidence>
<evidence type="ECO:0000256" key="6">
    <source>
        <dbReference type="ARBA" id="ARBA00022525"/>
    </source>
</evidence>
<dbReference type="Proteomes" id="UP000027222">
    <property type="component" value="Unassembled WGS sequence"/>
</dbReference>
<organism evidence="19 20">
    <name type="scientific">Galerina marginata (strain CBS 339.88)</name>
    <dbReference type="NCBI Taxonomy" id="685588"/>
    <lineage>
        <taxon>Eukaryota</taxon>
        <taxon>Fungi</taxon>
        <taxon>Dikarya</taxon>
        <taxon>Basidiomycota</taxon>
        <taxon>Agaricomycotina</taxon>
        <taxon>Agaricomycetes</taxon>
        <taxon>Agaricomycetidae</taxon>
        <taxon>Agaricales</taxon>
        <taxon>Agaricineae</taxon>
        <taxon>Strophariaceae</taxon>
        <taxon>Galerina</taxon>
    </lineage>
</organism>
<comment type="catalytic activity">
    <reaction evidence="14">
        <text>a pyranoside + acceptor = a pyranosid-3,4-diulose + reduced acceptor.</text>
        <dbReference type="EC" id="1.1.99.29"/>
    </reaction>
</comment>
<keyword evidence="6" id="KW-0964">Secreted</keyword>
<dbReference type="SUPFAM" id="SSF54373">
    <property type="entry name" value="FAD-linked reductases, C-terminal domain"/>
    <property type="match status" value="1"/>
</dbReference>
<comment type="cofactor">
    <cofactor evidence="1 16">
        <name>FAD</name>
        <dbReference type="ChEBI" id="CHEBI:57692"/>
    </cofactor>
</comment>
<evidence type="ECO:0000256" key="4">
    <source>
        <dbReference type="ARBA" id="ARBA00011245"/>
    </source>
</evidence>
<evidence type="ECO:0000256" key="14">
    <source>
        <dbReference type="ARBA" id="ARBA00034059"/>
    </source>
</evidence>
<feature type="active site" description="Proton acceptor" evidence="15">
    <location>
        <position position="580"/>
    </location>
</feature>
<feature type="chain" id="PRO_5001649313" description="pyranose dehydrogenase (acceptor)" evidence="17">
    <location>
        <begin position="21"/>
        <end position="604"/>
    </location>
</feature>
<comment type="catalytic activity">
    <reaction evidence="13">
        <text>a pyranoside + acceptor = a pyranosid-3-ulose + reduced acceptor.</text>
        <dbReference type="EC" id="1.1.99.29"/>
    </reaction>
</comment>
<evidence type="ECO:0000256" key="7">
    <source>
        <dbReference type="ARBA" id="ARBA00022630"/>
    </source>
</evidence>
<dbReference type="PANTHER" id="PTHR11552">
    <property type="entry name" value="GLUCOSE-METHANOL-CHOLINE GMC OXIDOREDUCTASE"/>
    <property type="match status" value="1"/>
</dbReference>
<dbReference type="PANTHER" id="PTHR11552:SF147">
    <property type="entry name" value="CHOLINE DEHYDROGENASE, MITOCHONDRIAL"/>
    <property type="match status" value="1"/>
</dbReference>
<evidence type="ECO:0000256" key="10">
    <source>
        <dbReference type="ARBA" id="ARBA00033986"/>
    </source>
</evidence>
<dbReference type="STRING" id="685588.A0A067TCY7"/>
<evidence type="ECO:0000256" key="16">
    <source>
        <dbReference type="PIRSR" id="PIRSR000137-2"/>
    </source>
</evidence>
<evidence type="ECO:0000313" key="19">
    <source>
        <dbReference type="EMBL" id="KDR76848.1"/>
    </source>
</evidence>
<dbReference type="Pfam" id="PF05199">
    <property type="entry name" value="GMC_oxred_C"/>
    <property type="match status" value="1"/>
</dbReference>
<evidence type="ECO:0000256" key="5">
    <source>
        <dbReference type="ARBA" id="ARBA00013177"/>
    </source>
</evidence>
<evidence type="ECO:0000256" key="17">
    <source>
        <dbReference type="SAM" id="SignalP"/>
    </source>
</evidence>
<comment type="similarity">
    <text evidence="3">Belongs to the GMC oxidoreductase family.</text>
</comment>
<name>A0A067TCY7_GALM3</name>
<dbReference type="GO" id="GO:0050660">
    <property type="term" value="F:flavin adenine dinucleotide binding"/>
    <property type="evidence" value="ECO:0007669"/>
    <property type="project" value="InterPro"/>
</dbReference>
<accession>A0A067TCY7</accession>
<keyword evidence="17" id="KW-0732">Signal</keyword>
<dbReference type="InterPro" id="IPR000172">
    <property type="entry name" value="GMC_OxRdtase_N"/>
</dbReference>
<feature type="binding site" evidence="16">
    <location>
        <position position="117"/>
    </location>
    <ligand>
        <name>FAD</name>
        <dbReference type="ChEBI" id="CHEBI:57692"/>
    </ligand>
</feature>
<feature type="domain" description="Glucose-methanol-choline oxidoreductase N-terminal" evidence="18">
    <location>
        <begin position="307"/>
        <end position="321"/>
    </location>
</feature>
<dbReference type="InterPro" id="IPR036188">
    <property type="entry name" value="FAD/NAD-bd_sf"/>
</dbReference>
<dbReference type="Pfam" id="PF00732">
    <property type="entry name" value="GMC_oxred_N"/>
    <property type="match status" value="1"/>
</dbReference>
<dbReference type="HOGENOM" id="CLU_002865_6_3_1"/>
<dbReference type="InterPro" id="IPR007867">
    <property type="entry name" value="GMC_OxRtase_C"/>
</dbReference>
<comment type="function">
    <text evidence="9">Catalyzes the single-oxidation or sequential double oxidation reaction of carbohydrates primarily at carbon-2 and/or carbon-3 with the concomitant reduction of the flavin. The enzyme exhibits a broad sugar substrate specificity, oxidizing different aldopyranoses to the corresponding C-1, C-2, C-3 or C-1,2, C-2,3 and C-3,4 (di)dehydro sugars with substrate-specific regioselectivity. Accepts only a narrow range of electron acceptors such as substituted benzoquinones and complexed metal ions and reacts extremely slowly with O(2) as acceptor. May play a role in the natural recycling of plant matter by oxidizing all major monosaccharides in lignocellulose and by reducing quinone compounds or reactive radical species generated during lignin depolymerization.</text>
</comment>
<dbReference type="AlphaFoldDB" id="A0A067TCY7"/>
<dbReference type="SUPFAM" id="SSF51905">
    <property type="entry name" value="FAD/NAD(P)-binding domain"/>
    <property type="match status" value="1"/>
</dbReference>
<keyword evidence="20" id="KW-1185">Reference proteome</keyword>
<dbReference type="EC" id="1.1.99.29" evidence="5"/>
<evidence type="ECO:0000256" key="3">
    <source>
        <dbReference type="ARBA" id="ARBA00010790"/>
    </source>
</evidence>
<dbReference type="Gene3D" id="3.50.50.60">
    <property type="entry name" value="FAD/NAD(P)-binding domain"/>
    <property type="match status" value="1"/>
</dbReference>
<evidence type="ECO:0000256" key="12">
    <source>
        <dbReference type="ARBA" id="ARBA00034029"/>
    </source>
</evidence>
<comment type="subcellular location">
    <subcellularLocation>
        <location evidence="2">Secreted</location>
    </subcellularLocation>
</comment>
<evidence type="ECO:0000256" key="13">
    <source>
        <dbReference type="ARBA" id="ARBA00034050"/>
    </source>
</evidence>
<feature type="binding site" evidence="16">
    <location>
        <begin position="581"/>
        <end position="582"/>
    </location>
    <ligand>
        <name>FAD</name>
        <dbReference type="ChEBI" id="CHEBI:57692"/>
    </ligand>
</feature>
<evidence type="ECO:0000256" key="1">
    <source>
        <dbReference type="ARBA" id="ARBA00001974"/>
    </source>
</evidence>
<dbReference type="OrthoDB" id="269227at2759"/>
<evidence type="ECO:0000256" key="11">
    <source>
        <dbReference type="ARBA" id="ARBA00034010"/>
    </source>
</evidence>
<dbReference type="EMBL" id="KL142378">
    <property type="protein sequence ID" value="KDR76848.1"/>
    <property type="molecule type" value="Genomic_DNA"/>
</dbReference>
<proteinExistence type="inferred from homology"/>
<evidence type="ECO:0000256" key="15">
    <source>
        <dbReference type="PIRSR" id="PIRSR000137-1"/>
    </source>
</evidence>
<dbReference type="GO" id="GO:0033718">
    <property type="term" value="F:pyranose dehydrogenase (acceptor) activity"/>
    <property type="evidence" value="ECO:0007669"/>
    <property type="project" value="UniProtKB-EC"/>
</dbReference>
<evidence type="ECO:0000256" key="9">
    <source>
        <dbReference type="ARBA" id="ARBA00024699"/>
    </source>
</evidence>
<comment type="catalytic activity">
    <reaction evidence="10">
        <text>pyranose + acceptor = pyranos-2-ulose + reduced acceptor.</text>
        <dbReference type="EC" id="1.1.99.29"/>
    </reaction>
</comment>
<gene>
    <name evidence="19" type="ORF">GALMADRAFT_67180</name>
</gene>
<dbReference type="Gene3D" id="3.30.560.10">
    <property type="entry name" value="Glucose Oxidase, domain 3"/>
    <property type="match status" value="1"/>
</dbReference>
<comment type="catalytic activity">
    <reaction evidence="11">
        <text>pyranose + acceptor = pyranos-2,3-diulose + reduced acceptor.</text>
        <dbReference type="EC" id="1.1.99.29"/>
    </reaction>
</comment>
<feature type="active site" description="Proton donor" evidence="15">
    <location>
        <position position="536"/>
    </location>
</feature>
<dbReference type="PIRSF" id="PIRSF000137">
    <property type="entry name" value="Alcohol_oxidase"/>
    <property type="match status" value="1"/>
</dbReference>
<comment type="subunit">
    <text evidence="4">Monomer.</text>
</comment>
<dbReference type="GO" id="GO:0005576">
    <property type="term" value="C:extracellular region"/>
    <property type="evidence" value="ECO:0007669"/>
    <property type="project" value="UniProtKB-SubCell"/>
</dbReference>
<feature type="signal peptide" evidence="17">
    <location>
        <begin position="1"/>
        <end position="20"/>
    </location>
</feature>
<reference evidence="20" key="1">
    <citation type="journal article" date="2014" name="Proc. Natl. Acad. Sci. U.S.A.">
        <title>Extensive sampling of basidiomycete genomes demonstrates inadequacy of the white-rot/brown-rot paradigm for wood decay fungi.</title>
        <authorList>
            <person name="Riley R."/>
            <person name="Salamov A.A."/>
            <person name="Brown D.W."/>
            <person name="Nagy L.G."/>
            <person name="Floudas D."/>
            <person name="Held B.W."/>
            <person name="Levasseur A."/>
            <person name="Lombard V."/>
            <person name="Morin E."/>
            <person name="Otillar R."/>
            <person name="Lindquist E.A."/>
            <person name="Sun H."/>
            <person name="LaButti K.M."/>
            <person name="Schmutz J."/>
            <person name="Jabbour D."/>
            <person name="Luo H."/>
            <person name="Baker S.E."/>
            <person name="Pisabarro A.G."/>
            <person name="Walton J.D."/>
            <person name="Blanchette R.A."/>
            <person name="Henrissat B."/>
            <person name="Martin F."/>
            <person name="Cullen D."/>
            <person name="Hibbett D.S."/>
            <person name="Grigoriev I.V."/>
        </authorList>
    </citation>
    <scope>NUCLEOTIDE SEQUENCE [LARGE SCALE GENOMIC DNA]</scope>
    <source>
        <strain evidence="20">CBS 339.88</strain>
    </source>
</reference>